<dbReference type="CDD" id="cd15760">
    <property type="entry name" value="FYVE_scVPS27p_like"/>
    <property type="match status" value="1"/>
</dbReference>
<dbReference type="Gene3D" id="3.30.40.10">
    <property type="entry name" value="Zinc/RING finger domain, C3HC4 (zinc finger)"/>
    <property type="match status" value="1"/>
</dbReference>
<dbReference type="GO" id="GO:0033565">
    <property type="term" value="C:ESCRT-0 complex"/>
    <property type="evidence" value="ECO:0007669"/>
    <property type="project" value="TreeGrafter"/>
</dbReference>
<keyword evidence="2 5" id="KW-0863">Zinc-finger</keyword>
<evidence type="ECO:0000313" key="9">
    <source>
        <dbReference type="Proteomes" id="UP000237105"/>
    </source>
</evidence>
<dbReference type="SMART" id="SM00064">
    <property type="entry name" value="FYVE"/>
    <property type="match status" value="1"/>
</dbReference>
<evidence type="ECO:0000259" key="7">
    <source>
        <dbReference type="PROSITE" id="PS50178"/>
    </source>
</evidence>
<feature type="compositionally biased region" description="Polar residues" evidence="6">
    <location>
        <begin position="138"/>
        <end position="150"/>
    </location>
</feature>
<gene>
    <name evidence="8" type="ORF">PanWU01x14_230110</name>
</gene>
<protein>
    <submittedName>
        <fullName evidence="8">Notch</fullName>
    </submittedName>
</protein>
<dbReference type="GO" id="GO:0008270">
    <property type="term" value="F:zinc ion binding"/>
    <property type="evidence" value="ECO:0007669"/>
    <property type="project" value="UniProtKB-KW"/>
</dbReference>
<feature type="compositionally biased region" description="Polar residues" evidence="6">
    <location>
        <begin position="179"/>
        <end position="188"/>
    </location>
</feature>
<dbReference type="GO" id="GO:0043130">
    <property type="term" value="F:ubiquitin binding"/>
    <property type="evidence" value="ECO:0007669"/>
    <property type="project" value="TreeGrafter"/>
</dbReference>
<dbReference type="PROSITE" id="PS50297">
    <property type="entry name" value="ANK_REP_REGION"/>
    <property type="match status" value="1"/>
</dbReference>
<dbReference type="InterPro" id="IPR000306">
    <property type="entry name" value="Znf_FYVE"/>
</dbReference>
<dbReference type="SMART" id="SM00248">
    <property type="entry name" value="ANK"/>
    <property type="match status" value="2"/>
</dbReference>
<organism evidence="8 9">
    <name type="scientific">Parasponia andersonii</name>
    <name type="common">Sponia andersonii</name>
    <dbReference type="NCBI Taxonomy" id="3476"/>
    <lineage>
        <taxon>Eukaryota</taxon>
        <taxon>Viridiplantae</taxon>
        <taxon>Streptophyta</taxon>
        <taxon>Embryophyta</taxon>
        <taxon>Tracheophyta</taxon>
        <taxon>Spermatophyta</taxon>
        <taxon>Magnoliopsida</taxon>
        <taxon>eudicotyledons</taxon>
        <taxon>Gunneridae</taxon>
        <taxon>Pentapetalae</taxon>
        <taxon>rosids</taxon>
        <taxon>fabids</taxon>
        <taxon>Rosales</taxon>
        <taxon>Cannabaceae</taxon>
        <taxon>Parasponia</taxon>
    </lineage>
</organism>
<dbReference type="InterPro" id="IPR036770">
    <property type="entry name" value="Ankyrin_rpt-contain_sf"/>
</dbReference>
<dbReference type="GO" id="GO:0043328">
    <property type="term" value="P:protein transport to vacuole involved in ubiquitin-dependent protein catabolic process via the multivesicular body sorting pathway"/>
    <property type="evidence" value="ECO:0007669"/>
    <property type="project" value="TreeGrafter"/>
</dbReference>
<reference evidence="9" key="1">
    <citation type="submission" date="2016-06" db="EMBL/GenBank/DDBJ databases">
        <title>Parallel loss of symbiosis genes in relatives of nitrogen-fixing non-legume Parasponia.</title>
        <authorList>
            <person name="Van Velzen R."/>
            <person name="Holmer R."/>
            <person name="Bu F."/>
            <person name="Rutten L."/>
            <person name="Van Zeijl A."/>
            <person name="Liu W."/>
            <person name="Santuari L."/>
            <person name="Cao Q."/>
            <person name="Sharma T."/>
            <person name="Shen D."/>
            <person name="Roswanjaya Y."/>
            <person name="Wardhani T."/>
            <person name="Kalhor M.S."/>
            <person name="Jansen J."/>
            <person name="Van den Hoogen J."/>
            <person name="Gungor B."/>
            <person name="Hartog M."/>
            <person name="Hontelez J."/>
            <person name="Verver J."/>
            <person name="Yang W.-C."/>
            <person name="Schijlen E."/>
            <person name="Repin R."/>
            <person name="Schilthuizen M."/>
            <person name="Schranz E."/>
            <person name="Heidstra R."/>
            <person name="Miyata K."/>
            <person name="Fedorova E."/>
            <person name="Kohlen W."/>
            <person name="Bisseling T."/>
            <person name="Smit S."/>
            <person name="Geurts R."/>
        </authorList>
    </citation>
    <scope>NUCLEOTIDE SEQUENCE [LARGE SCALE GENOMIC DNA]</scope>
    <source>
        <strain evidence="9">cv. WU1-14</strain>
    </source>
</reference>
<dbReference type="STRING" id="3476.A0A2P5BKV5"/>
<comment type="caution">
    <text evidence="8">The sequence shown here is derived from an EMBL/GenBank/DDBJ whole genome shotgun (WGS) entry which is preliminary data.</text>
</comment>
<keyword evidence="3" id="KW-0862">Zinc</keyword>
<feature type="region of interest" description="Disordered" evidence="6">
    <location>
        <begin position="130"/>
        <end position="189"/>
    </location>
</feature>
<dbReference type="GO" id="GO:0006623">
    <property type="term" value="P:protein targeting to vacuole"/>
    <property type="evidence" value="ECO:0007669"/>
    <property type="project" value="TreeGrafter"/>
</dbReference>
<dbReference type="SUPFAM" id="SSF57903">
    <property type="entry name" value="FYVE/PHD zinc finger"/>
    <property type="match status" value="1"/>
</dbReference>
<accession>A0A2P5BKV5</accession>
<proteinExistence type="predicted"/>
<dbReference type="EMBL" id="JXTB01000261">
    <property type="protein sequence ID" value="PON49427.1"/>
    <property type="molecule type" value="Genomic_DNA"/>
</dbReference>
<dbReference type="AlphaFoldDB" id="A0A2P5BKV5"/>
<dbReference type="OrthoDB" id="194358at2759"/>
<evidence type="ECO:0000256" key="1">
    <source>
        <dbReference type="ARBA" id="ARBA00022723"/>
    </source>
</evidence>
<dbReference type="Pfam" id="PF01363">
    <property type="entry name" value="FYVE"/>
    <property type="match status" value="1"/>
</dbReference>
<keyword evidence="9" id="KW-1185">Reference proteome</keyword>
<name>A0A2P5BKV5_PARAD</name>
<dbReference type="Gene3D" id="1.25.40.20">
    <property type="entry name" value="Ankyrin repeat-containing domain"/>
    <property type="match status" value="1"/>
</dbReference>
<feature type="repeat" description="ANK" evidence="4">
    <location>
        <begin position="227"/>
        <end position="259"/>
    </location>
</feature>
<dbReference type="PANTHER" id="PTHR47794">
    <property type="entry name" value="VACUOLAR PROTEIN SORTING-ASSOCIATED PROTEIN 27"/>
    <property type="match status" value="1"/>
</dbReference>
<dbReference type="InterPro" id="IPR017455">
    <property type="entry name" value="Znf_FYVE-rel"/>
</dbReference>
<evidence type="ECO:0000256" key="3">
    <source>
        <dbReference type="ARBA" id="ARBA00022833"/>
    </source>
</evidence>
<dbReference type="SUPFAM" id="SSF48403">
    <property type="entry name" value="Ankyrin repeat"/>
    <property type="match status" value="1"/>
</dbReference>
<dbReference type="InterPro" id="IPR013083">
    <property type="entry name" value="Znf_RING/FYVE/PHD"/>
</dbReference>
<keyword evidence="4" id="KW-0040">ANK repeat</keyword>
<dbReference type="InterPro" id="IPR002110">
    <property type="entry name" value="Ankyrin_rpt"/>
</dbReference>
<dbReference type="Proteomes" id="UP000237105">
    <property type="component" value="Unassembled WGS sequence"/>
</dbReference>
<evidence type="ECO:0000256" key="4">
    <source>
        <dbReference type="PROSITE-ProRule" id="PRU00023"/>
    </source>
</evidence>
<dbReference type="PROSITE" id="PS50088">
    <property type="entry name" value="ANK_REPEAT"/>
    <property type="match status" value="1"/>
</dbReference>
<evidence type="ECO:0000313" key="8">
    <source>
        <dbReference type="EMBL" id="PON49427.1"/>
    </source>
</evidence>
<dbReference type="InterPro" id="IPR011011">
    <property type="entry name" value="Znf_FYVE_PHD"/>
</dbReference>
<dbReference type="GO" id="GO:0032266">
    <property type="term" value="F:phosphatidylinositol-3-phosphate binding"/>
    <property type="evidence" value="ECO:0007669"/>
    <property type="project" value="TreeGrafter"/>
</dbReference>
<sequence length="289" mass="31377">MEPPMFQEAARCDVCKCSFNTFRRRHHCRCCGRTLCNEHSSNQMALPQFGIQSAVRVCADCFNDSSRPGQDNVQVSSNKADSVTDAVSSLSIGDDVQMKTEPTVEHHTVVGVLECKCGMPLCICEAPAPSTEALPPQKKSSCTSVPQSNPKPKKTETAIKNKGSTSNSKPSSSVFNRGQVYNGTSDKSQMAYDVNGEGLREAIKNGDTAAVKKLLSQGVDANYQDKQGLSLLHVAAVFNRTEIAFALMDSGANLNYKNAQGETPLDCAPATLQYKMREKKKETEQLGQQ</sequence>
<evidence type="ECO:0000256" key="6">
    <source>
        <dbReference type="SAM" id="MobiDB-lite"/>
    </source>
</evidence>
<dbReference type="Pfam" id="PF12796">
    <property type="entry name" value="Ank_2"/>
    <property type="match status" value="1"/>
</dbReference>
<feature type="domain" description="FYVE-type" evidence="7">
    <location>
        <begin position="6"/>
        <end position="66"/>
    </location>
</feature>
<dbReference type="PANTHER" id="PTHR47794:SF1">
    <property type="entry name" value="VACUOLAR PROTEIN SORTING-ASSOCIATED PROTEIN 27"/>
    <property type="match status" value="1"/>
</dbReference>
<dbReference type="PROSITE" id="PS50178">
    <property type="entry name" value="ZF_FYVE"/>
    <property type="match status" value="1"/>
</dbReference>
<evidence type="ECO:0000256" key="5">
    <source>
        <dbReference type="PROSITE-ProRule" id="PRU00091"/>
    </source>
</evidence>
<evidence type="ECO:0000256" key="2">
    <source>
        <dbReference type="ARBA" id="ARBA00022771"/>
    </source>
</evidence>
<feature type="compositionally biased region" description="Low complexity" evidence="6">
    <location>
        <begin position="160"/>
        <end position="176"/>
    </location>
</feature>
<keyword evidence="1" id="KW-0479">Metal-binding</keyword>